<evidence type="ECO:0000313" key="2">
    <source>
        <dbReference type="EMBL" id="OJD21191.1"/>
    </source>
</evidence>
<comment type="caution">
    <text evidence="2">The sequence shown here is derived from an EMBL/GenBank/DDBJ whole genome shotgun (WGS) entry which is preliminary data.</text>
</comment>
<dbReference type="VEuPathDB" id="FungiDB:ACJ73_07473"/>
<organism evidence="2 3">
    <name type="scientific">Blastomyces percursus</name>
    <dbReference type="NCBI Taxonomy" id="1658174"/>
    <lineage>
        <taxon>Eukaryota</taxon>
        <taxon>Fungi</taxon>
        <taxon>Dikarya</taxon>
        <taxon>Ascomycota</taxon>
        <taxon>Pezizomycotina</taxon>
        <taxon>Eurotiomycetes</taxon>
        <taxon>Eurotiomycetidae</taxon>
        <taxon>Onygenales</taxon>
        <taxon>Ajellomycetaceae</taxon>
        <taxon>Blastomyces</taxon>
    </lineage>
</organism>
<keyword evidence="3" id="KW-1185">Reference proteome</keyword>
<dbReference type="EMBL" id="LGTZ01001516">
    <property type="protein sequence ID" value="OJD21191.1"/>
    <property type="molecule type" value="Genomic_DNA"/>
</dbReference>
<gene>
    <name evidence="2" type="ORF">ACJ73_07473</name>
</gene>
<name>A0A1J9QYC1_9EURO</name>
<dbReference type="Proteomes" id="UP000242791">
    <property type="component" value="Unassembled WGS sequence"/>
</dbReference>
<sequence length="312" mass="34942">MLVSLKSQIMAKPLHTFEKGESYPITYAPKKQAHNAFQQPPPGEDPDSPTPKRLRLQSPDAIDEDQAEFSEPEPDTEVELAETILDQIPDDIPEPRSPTETLIVDFMVNLLGGIACLIQPLASHVVCVANAFETTYCFGPVRNTTGTNNDDIQFRARIDGSIPFSLPHNNVSEAVIFEAKRTDRPNGKGGAAVMGQQSMEHVAYIWKRHENDSTPRSSGVYHTFMIAQDYLSFHISIGTYDNQYLDYIFGVGDALVVPQGGEEPSFLRIQEFGPFDVDERDDMKLLCEIVLSWLIWQLEQVDKGEMIKEALL</sequence>
<feature type="region of interest" description="Disordered" evidence="1">
    <location>
        <begin position="20"/>
        <end position="76"/>
    </location>
</feature>
<reference evidence="2 3" key="1">
    <citation type="submission" date="2015-08" db="EMBL/GenBank/DDBJ databases">
        <title>Emmonsia species relationships and genome sequence.</title>
        <authorList>
            <person name="Cuomo C.A."/>
            <person name="Schwartz I.S."/>
            <person name="Kenyon C."/>
            <person name="De Hoog G.S."/>
            <person name="Govender N.P."/>
            <person name="Botha A."/>
            <person name="Moreno L."/>
            <person name="De Vries M."/>
            <person name="Munoz J.F."/>
            <person name="Stielow J.B."/>
        </authorList>
    </citation>
    <scope>NUCLEOTIDE SEQUENCE [LARGE SCALE GENOMIC DNA]</scope>
    <source>
        <strain evidence="2 3">EI222</strain>
    </source>
</reference>
<accession>A0A1J9QYC1</accession>
<protein>
    <submittedName>
        <fullName evidence="2">Uncharacterized protein</fullName>
    </submittedName>
</protein>
<dbReference type="AlphaFoldDB" id="A0A1J9QYC1"/>
<evidence type="ECO:0000313" key="3">
    <source>
        <dbReference type="Proteomes" id="UP000242791"/>
    </source>
</evidence>
<proteinExistence type="predicted"/>
<evidence type="ECO:0000256" key="1">
    <source>
        <dbReference type="SAM" id="MobiDB-lite"/>
    </source>
</evidence>
<dbReference type="STRING" id="1658174.A0A1J9QYC1"/>
<feature type="compositionally biased region" description="Acidic residues" evidence="1">
    <location>
        <begin position="61"/>
        <end position="76"/>
    </location>
</feature>
<dbReference type="OrthoDB" id="4206437at2759"/>